<feature type="transmembrane region" description="Helical" evidence="1">
    <location>
        <begin position="136"/>
        <end position="156"/>
    </location>
</feature>
<organism evidence="2 3">
    <name type="scientific">Dioscorea cayennensis subsp. rotundata</name>
    <name type="common">White Guinea yam</name>
    <name type="synonym">Dioscorea rotundata</name>
    <dbReference type="NCBI Taxonomy" id="55577"/>
    <lineage>
        <taxon>Eukaryota</taxon>
        <taxon>Viridiplantae</taxon>
        <taxon>Streptophyta</taxon>
        <taxon>Embryophyta</taxon>
        <taxon>Tracheophyta</taxon>
        <taxon>Spermatophyta</taxon>
        <taxon>Magnoliopsida</taxon>
        <taxon>Liliopsida</taxon>
        <taxon>Dioscoreales</taxon>
        <taxon>Dioscoreaceae</taxon>
        <taxon>Dioscorea</taxon>
    </lineage>
</organism>
<feature type="transmembrane region" description="Helical" evidence="1">
    <location>
        <begin position="12"/>
        <end position="36"/>
    </location>
</feature>
<dbReference type="InterPro" id="IPR008390">
    <property type="entry name" value="AWPM-19"/>
</dbReference>
<dbReference type="RefSeq" id="XP_039125928.1">
    <property type="nucleotide sequence ID" value="XM_039269994.1"/>
</dbReference>
<keyword evidence="1" id="KW-1133">Transmembrane helix</keyword>
<dbReference type="Proteomes" id="UP001515500">
    <property type="component" value="Chromosome 5"/>
</dbReference>
<keyword evidence="2" id="KW-1185">Reference proteome</keyword>
<keyword evidence="1" id="KW-0812">Transmembrane</keyword>
<dbReference type="PANTHER" id="PTHR33294">
    <property type="entry name" value="AWPM-19-LIKE FAMILY PROTEIN"/>
    <property type="match status" value="1"/>
</dbReference>
<dbReference type="GeneID" id="120261971"/>
<evidence type="ECO:0000256" key="1">
    <source>
        <dbReference type="SAM" id="Phobius"/>
    </source>
</evidence>
<gene>
    <name evidence="3" type="primary">LOC120261971</name>
</gene>
<accession>A0AB40BHG8</accession>
<protein>
    <submittedName>
        <fullName evidence="3">Membrane protein PM19L-like</fullName>
    </submittedName>
</protein>
<dbReference type="AlphaFoldDB" id="A0AB40BHG8"/>
<evidence type="ECO:0000313" key="3">
    <source>
        <dbReference type="RefSeq" id="XP_039125928.1"/>
    </source>
</evidence>
<dbReference type="PANTHER" id="PTHR33294:SF6">
    <property type="entry name" value="AWPM-19-LIKE FAMILY PROTEIN"/>
    <property type="match status" value="1"/>
</dbReference>
<reference evidence="3" key="1">
    <citation type="submission" date="2025-08" db="UniProtKB">
        <authorList>
            <consortium name="RefSeq"/>
        </authorList>
    </citation>
    <scope>IDENTIFICATION</scope>
</reference>
<sequence length="159" mass="17046">MANEQLKHIAALLLFLNLCMYIILAAIGGWALNIALDRAFIIGEDLKLPAYFTPIFFPIGNAATGFFVLFSLIAAVVGAASMLTGINHISSWNNNSLASAASSAITAWSLTLLAMGLACKEIAIERRNARLRTMEAFTIILSATQLFYILAIHGASAKV</sequence>
<dbReference type="Pfam" id="PF05512">
    <property type="entry name" value="AWPM-19"/>
    <property type="match status" value="1"/>
</dbReference>
<evidence type="ECO:0000313" key="2">
    <source>
        <dbReference type="Proteomes" id="UP001515500"/>
    </source>
</evidence>
<keyword evidence="1" id="KW-0472">Membrane</keyword>
<proteinExistence type="predicted"/>
<feature type="transmembrane region" description="Helical" evidence="1">
    <location>
        <begin position="48"/>
        <end position="77"/>
    </location>
</feature>
<name>A0AB40BHG8_DIOCR</name>